<dbReference type="Gene3D" id="3.80.10.10">
    <property type="entry name" value="Ribonuclease Inhibitor"/>
    <property type="match status" value="1"/>
</dbReference>
<dbReference type="Gene3D" id="1.20.1280.50">
    <property type="match status" value="1"/>
</dbReference>
<dbReference type="Proteomes" id="UP000639403">
    <property type="component" value="Unassembled WGS sequence"/>
</dbReference>
<gene>
    <name evidence="3" type="ORF">IEO21_06108</name>
</gene>
<sequence>MAKIAFTFIEAVSLLEKLHNSCREWRLVLLKCIADELLHTLLDVRVLVNAQRPVNRLPVEILSKIFHQVPPLLTPDLHYRSLEELLVWESLFEFKDTNALLPLTHVCRRWRDVALDTPTLWTTIYGSSHPNAVGEYYRRSQNAPLRVLNIENKHLDVQQLWCTDGQRIQSLASNTGCDSDLPTSYAHGLRALMARDCVLQGDVSNLKALVLRAVDWHPPSSLTNLTHLFLSRKRLHIVDLFRILSIAPRLEDLGLYDISAKDAPDPHKNIPAVTLQHLRRLSICRSNRNIVSGFFSHVGLPAHLAVNFESCQVSDFQWLVPLAPNDAEALYISSHPYSVIVAGLSKAIRLNCDNDLGVMIQWLTIKIAGDNRPRSGGRHSLHEIKDVFTGPKENQTRPKNNSITCGSGVAYRR</sequence>
<dbReference type="AlphaFoldDB" id="A0A8H7P0W5"/>
<evidence type="ECO:0000313" key="4">
    <source>
        <dbReference type="Proteomes" id="UP000639403"/>
    </source>
</evidence>
<evidence type="ECO:0000313" key="3">
    <source>
        <dbReference type="EMBL" id="KAF9812586.1"/>
    </source>
</evidence>
<dbReference type="Pfam" id="PF12937">
    <property type="entry name" value="F-box-like"/>
    <property type="match status" value="1"/>
</dbReference>
<evidence type="ECO:0000259" key="2">
    <source>
        <dbReference type="Pfam" id="PF12937"/>
    </source>
</evidence>
<dbReference type="InterPro" id="IPR001810">
    <property type="entry name" value="F-box_dom"/>
</dbReference>
<reference evidence="3" key="2">
    <citation type="journal article" name="Front. Microbiol.">
        <title>Degradative Capacity of Two Strains of Rhodonia placenta: From Phenotype to Genotype.</title>
        <authorList>
            <person name="Kolle M."/>
            <person name="Horta M.A.C."/>
            <person name="Nowrousian M."/>
            <person name="Ohm R.A."/>
            <person name="Benz J.P."/>
            <person name="Pilgard A."/>
        </authorList>
    </citation>
    <scope>NUCLEOTIDE SEQUENCE</scope>
    <source>
        <strain evidence="3">FPRL280</strain>
    </source>
</reference>
<accession>A0A8H7P0W5</accession>
<feature type="region of interest" description="Disordered" evidence="1">
    <location>
        <begin position="373"/>
        <end position="403"/>
    </location>
</feature>
<dbReference type="EMBL" id="JADOXO010000128">
    <property type="protein sequence ID" value="KAF9812586.1"/>
    <property type="molecule type" value="Genomic_DNA"/>
</dbReference>
<feature type="domain" description="F-box" evidence="2">
    <location>
        <begin position="55"/>
        <end position="125"/>
    </location>
</feature>
<proteinExistence type="predicted"/>
<organism evidence="3 4">
    <name type="scientific">Rhodonia placenta</name>
    <dbReference type="NCBI Taxonomy" id="104341"/>
    <lineage>
        <taxon>Eukaryota</taxon>
        <taxon>Fungi</taxon>
        <taxon>Dikarya</taxon>
        <taxon>Basidiomycota</taxon>
        <taxon>Agaricomycotina</taxon>
        <taxon>Agaricomycetes</taxon>
        <taxon>Polyporales</taxon>
        <taxon>Adustoporiaceae</taxon>
        <taxon>Rhodonia</taxon>
    </lineage>
</organism>
<name>A0A8H7P0W5_9APHY</name>
<comment type="caution">
    <text evidence="3">The sequence shown here is derived from an EMBL/GenBank/DDBJ whole genome shotgun (WGS) entry which is preliminary data.</text>
</comment>
<reference evidence="3" key="1">
    <citation type="submission" date="2020-11" db="EMBL/GenBank/DDBJ databases">
        <authorList>
            <person name="Koelle M."/>
            <person name="Horta M.A.C."/>
            <person name="Nowrousian M."/>
            <person name="Ohm R.A."/>
            <person name="Benz P."/>
            <person name="Pilgard A."/>
        </authorList>
    </citation>
    <scope>NUCLEOTIDE SEQUENCE</scope>
    <source>
        <strain evidence="3">FPRL280</strain>
    </source>
</reference>
<protein>
    <recommendedName>
        <fullName evidence="2">F-box domain-containing protein</fullName>
    </recommendedName>
</protein>
<evidence type="ECO:0000256" key="1">
    <source>
        <dbReference type="SAM" id="MobiDB-lite"/>
    </source>
</evidence>
<dbReference type="InterPro" id="IPR032675">
    <property type="entry name" value="LRR_dom_sf"/>
</dbReference>